<feature type="transmembrane region" description="Helical" evidence="9">
    <location>
        <begin position="37"/>
        <end position="56"/>
    </location>
</feature>
<keyword evidence="6" id="KW-0418">Kinase</keyword>
<dbReference type="SUPFAM" id="SSF47384">
    <property type="entry name" value="Homodimeric domain of signal transducing histidine kinase"/>
    <property type="match status" value="1"/>
</dbReference>
<dbReference type="CDD" id="cd00075">
    <property type="entry name" value="HATPase"/>
    <property type="match status" value="1"/>
</dbReference>
<protein>
    <recommendedName>
        <fullName evidence="2">histidine kinase</fullName>
        <ecNumber evidence="2">2.7.13.3</ecNumber>
    </recommendedName>
</protein>
<keyword evidence="3" id="KW-0597">Phosphoprotein</keyword>
<evidence type="ECO:0000256" key="4">
    <source>
        <dbReference type="ARBA" id="ARBA00022679"/>
    </source>
</evidence>
<dbReference type="InterPro" id="IPR003594">
    <property type="entry name" value="HATPase_dom"/>
</dbReference>
<proteinExistence type="predicted"/>
<evidence type="ECO:0000256" key="5">
    <source>
        <dbReference type="ARBA" id="ARBA00022741"/>
    </source>
</evidence>
<keyword evidence="4" id="KW-0808">Transferase</keyword>
<evidence type="ECO:0000256" key="9">
    <source>
        <dbReference type="SAM" id="Phobius"/>
    </source>
</evidence>
<sequence length="416" mass="46989">MEFTIHFLFNLSLLLVLLFFCILWSERLNKYESNKKITTAYFLSCLIISSIFTYEVHNGILLGLNNVGFIVGGLYAGLGPLLALVIIIIRGFYGFNIDFWITVLFYGGMALCFRWLSPWFVLKRKRYRVFITIALTSFLSILHIVPLELLNITYERIDIWFACFVIIPLGVGLISSIMEELCKIYALRRHVLKARKLEAVEQMAAAISHEIRNPLTSAIGFIQLLREGSIDKEKENQYLSIIKTELKSAERVIQDYFTFSSPNTNITETISIEKVLQEVLDSYHLMSSLQSIQIKTNFLNTLRVVGDEQRLHQCLVNIIKNAIEAMNSGGILTVETESVGEKVFIRIKDTGIGMNQEQIDRLGEPYYSTKGDMGTGLGLMVSYSIVRAMGGTIHVESKEGAGTCFHLTLPGVKVHG</sequence>
<evidence type="ECO:0000259" key="10">
    <source>
        <dbReference type="PROSITE" id="PS50109"/>
    </source>
</evidence>
<dbReference type="InterPro" id="IPR005467">
    <property type="entry name" value="His_kinase_dom"/>
</dbReference>
<keyword evidence="9" id="KW-0812">Transmembrane</keyword>
<evidence type="ECO:0000256" key="2">
    <source>
        <dbReference type="ARBA" id="ARBA00012438"/>
    </source>
</evidence>
<dbReference type="InterPro" id="IPR036890">
    <property type="entry name" value="HATPase_C_sf"/>
</dbReference>
<dbReference type="InterPro" id="IPR036097">
    <property type="entry name" value="HisK_dim/P_sf"/>
</dbReference>
<keyword evidence="12" id="KW-1185">Reference proteome</keyword>
<dbReference type="Pfam" id="PF02518">
    <property type="entry name" value="HATPase_c"/>
    <property type="match status" value="1"/>
</dbReference>
<dbReference type="SMART" id="SM00387">
    <property type="entry name" value="HATPase_c"/>
    <property type="match status" value="1"/>
</dbReference>
<dbReference type="EMBL" id="JBHSMC010000005">
    <property type="protein sequence ID" value="MFC5464447.1"/>
    <property type="molecule type" value="Genomic_DNA"/>
</dbReference>
<dbReference type="GO" id="GO:0005524">
    <property type="term" value="F:ATP binding"/>
    <property type="evidence" value="ECO:0007669"/>
    <property type="project" value="UniProtKB-KW"/>
</dbReference>
<dbReference type="InterPro" id="IPR004358">
    <property type="entry name" value="Sig_transdc_His_kin-like_C"/>
</dbReference>
<dbReference type="Pfam" id="PF00512">
    <property type="entry name" value="HisKA"/>
    <property type="match status" value="1"/>
</dbReference>
<gene>
    <name evidence="11" type="ORF">ACFPM4_06685</name>
</gene>
<feature type="domain" description="Histidine kinase" evidence="10">
    <location>
        <begin position="206"/>
        <end position="413"/>
    </location>
</feature>
<evidence type="ECO:0000256" key="7">
    <source>
        <dbReference type="ARBA" id="ARBA00022840"/>
    </source>
</evidence>
<dbReference type="Proteomes" id="UP001596147">
    <property type="component" value="Unassembled WGS sequence"/>
</dbReference>
<dbReference type="SMART" id="SM00388">
    <property type="entry name" value="HisKA"/>
    <property type="match status" value="1"/>
</dbReference>
<dbReference type="PANTHER" id="PTHR43065">
    <property type="entry name" value="SENSOR HISTIDINE KINASE"/>
    <property type="match status" value="1"/>
</dbReference>
<keyword evidence="7 11" id="KW-0067">ATP-binding</keyword>
<feature type="transmembrane region" description="Helical" evidence="9">
    <location>
        <begin position="7"/>
        <end position="25"/>
    </location>
</feature>
<dbReference type="Gene3D" id="1.10.287.130">
    <property type="match status" value="1"/>
</dbReference>
<evidence type="ECO:0000256" key="6">
    <source>
        <dbReference type="ARBA" id="ARBA00022777"/>
    </source>
</evidence>
<dbReference type="Gene3D" id="3.30.565.10">
    <property type="entry name" value="Histidine kinase-like ATPase, C-terminal domain"/>
    <property type="match status" value="1"/>
</dbReference>
<comment type="catalytic activity">
    <reaction evidence="1">
        <text>ATP + protein L-histidine = ADP + protein N-phospho-L-histidine.</text>
        <dbReference type="EC" id="2.7.13.3"/>
    </reaction>
</comment>
<comment type="caution">
    <text evidence="11">The sequence shown here is derived from an EMBL/GenBank/DDBJ whole genome shotgun (WGS) entry which is preliminary data.</text>
</comment>
<evidence type="ECO:0000313" key="12">
    <source>
        <dbReference type="Proteomes" id="UP001596147"/>
    </source>
</evidence>
<dbReference type="SUPFAM" id="SSF55874">
    <property type="entry name" value="ATPase domain of HSP90 chaperone/DNA topoisomerase II/histidine kinase"/>
    <property type="match status" value="1"/>
</dbReference>
<evidence type="ECO:0000256" key="3">
    <source>
        <dbReference type="ARBA" id="ARBA00022553"/>
    </source>
</evidence>
<evidence type="ECO:0000313" key="11">
    <source>
        <dbReference type="EMBL" id="MFC5464447.1"/>
    </source>
</evidence>
<keyword evidence="9" id="KW-0472">Membrane</keyword>
<name>A0ABW0LHH4_9BACI</name>
<dbReference type="EC" id="2.7.13.3" evidence="2"/>
<keyword evidence="9" id="KW-1133">Transmembrane helix</keyword>
<organism evidence="11 12">
    <name type="scientific">Lederbergia graminis</name>
    <dbReference type="NCBI Taxonomy" id="735518"/>
    <lineage>
        <taxon>Bacteria</taxon>
        <taxon>Bacillati</taxon>
        <taxon>Bacillota</taxon>
        <taxon>Bacilli</taxon>
        <taxon>Bacillales</taxon>
        <taxon>Bacillaceae</taxon>
        <taxon>Lederbergia</taxon>
    </lineage>
</organism>
<keyword evidence="8" id="KW-0902">Two-component regulatory system</keyword>
<dbReference type="CDD" id="cd00082">
    <property type="entry name" value="HisKA"/>
    <property type="match status" value="1"/>
</dbReference>
<feature type="transmembrane region" description="Helical" evidence="9">
    <location>
        <begin position="129"/>
        <end position="147"/>
    </location>
</feature>
<dbReference type="InterPro" id="IPR003661">
    <property type="entry name" value="HisK_dim/P_dom"/>
</dbReference>
<feature type="transmembrane region" description="Helical" evidence="9">
    <location>
        <begin position="99"/>
        <end position="117"/>
    </location>
</feature>
<feature type="transmembrane region" description="Helical" evidence="9">
    <location>
        <begin position="159"/>
        <end position="178"/>
    </location>
</feature>
<keyword evidence="5" id="KW-0547">Nucleotide-binding</keyword>
<accession>A0ABW0LHH4</accession>
<dbReference type="PROSITE" id="PS50109">
    <property type="entry name" value="HIS_KIN"/>
    <property type="match status" value="1"/>
</dbReference>
<feature type="transmembrane region" description="Helical" evidence="9">
    <location>
        <begin position="68"/>
        <end position="93"/>
    </location>
</feature>
<dbReference type="PANTHER" id="PTHR43065:SF46">
    <property type="entry name" value="C4-DICARBOXYLATE TRANSPORT SENSOR PROTEIN DCTB"/>
    <property type="match status" value="1"/>
</dbReference>
<dbReference type="PRINTS" id="PR00344">
    <property type="entry name" value="BCTRLSENSOR"/>
</dbReference>
<dbReference type="RefSeq" id="WP_382349301.1">
    <property type="nucleotide sequence ID" value="NZ_JBHSMC010000005.1"/>
</dbReference>
<evidence type="ECO:0000256" key="1">
    <source>
        <dbReference type="ARBA" id="ARBA00000085"/>
    </source>
</evidence>
<evidence type="ECO:0000256" key="8">
    <source>
        <dbReference type="ARBA" id="ARBA00023012"/>
    </source>
</evidence>
<reference evidence="12" key="1">
    <citation type="journal article" date="2019" name="Int. J. Syst. Evol. Microbiol.">
        <title>The Global Catalogue of Microorganisms (GCM) 10K type strain sequencing project: providing services to taxonomists for standard genome sequencing and annotation.</title>
        <authorList>
            <consortium name="The Broad Institute Genomics Platform"/>
            <consortium name="The Broad Institute Genome Sequencing Center for Infectious Disease"/>
            <person name="Wu L."/>
            <person name="Ma J."/>
        </authorList>
    </citation>
    <scope>NUCLEOTIDE SEQUENCE [LARGE SCALE GENOMIC DNA]</scope>
    <source>
        <strain evidence="12">CGMCC 1.12237</strain>
    </source>
</reference>